<gene>
    <name evidence="6" type="ORF">IPO85_07685</name>
</gene>
<feature type="transmembrane region" description="Helical" evidence="5">
    <location>
        <begin position="181"/>
        <end position="200"/>
    </location>
</feature>
<evidence type="ECO:0000313" key="6">
    <source>
        <dbReference type="EMBL" id="MBK9717380.1"/>
    </source>
</evidence>
<evidence type="ECO:0000313" key="7">
    <source>
        <dbReference type="Proteomes" id="UP000808349"/>
    </source>
</evidence>
<comment type="similarity">
    <text evidence="5">Belongs to the 4-toluene sulfonate uptake permease (TSUP) (TC 2.A.102) family.</text>
</comment>
<keyword evidence="4 5" id="KW-0472">Membrane</keyword>
<feature type="transmembrane region" description="Helical" evidence="5">
    <location>
        <begin position="212"/>
        <end position="230"/>
    </location>
</feature>
<feature type="transmembrane region" description="Helical" evidence="5">
    <location>
        <begin position="106"/>
        <end position="125"/>
    </location>
</feature>
<dbReference type="Proteomes" id="UP000808349">
    <property type="component" value="Unassembled WGS sequence"/>
</dbReference>
<evidence type="ECO:0000256" key="4">
    <source>
        <dbReference type="ARBA" id="ARBA00023136"/>
    </source>
</evidence>
<dbReference type="PANTHER" id="PTHR43701:SF2">
    <property type="entry name" value="MEMBRANE TRANSPORTER PROTEIN YJNA-RELATED"/>
    <property type="match status" value="1"/>
</dbReference>
<dbReference type="GO" id="GO:0005886">
    <property type="term" value="C:plasma membrane"/>
    <property type="evidence" value="ECO:0007669"/>
    <property type="project" value="UniProtKB-SubCell"/>
</dbReference>
<evidence type="ECO:0000256" key="1">
    <source>
        <dbReference type="ARBA" id="ARBA00004141"/>
    </source>
</evidence>
<dbReference type="PANTHER" id="PTHR43701">
    <property type="entry name" value="MEMBRANE TRANSPORTER PROTEIN MJ0441-RELATED"/>
    <property type="match status" value="1"/>
</dbReference>
<feature type="transmembrane region" description="Helical" evidence="5">
    <location>
        <begin position="75"/>
        <end position="94"/>
    </location>
</feature>
<evidence type="ECO:0000256" key="2">
    <source>
        <dbReference type="ARBA" id="ARBA00022692"/>
    </source>
</evidence>
<accession>A0A9D7S912</accession>
<dbReference type="EMBL" id="JADKFW010000004">
    <property type="protein sequence ID" value="MBK9717380.1"/>
    <property type="molecule type" value="Genomic_DNA"/>
</dbReference>
<feature type="transmembrane region" description="Helical" evidence="5">
    <location>
        <begin position="42"/>
        <end position="63"/>
    </location>
</feature>
<sequence length="262" mass="28370">MGILSVLGALFMGLLLGLLGAGGGILTVPILVYWVGVDGYTASAYSLFVVFVTAFVGAVSHIIRKTILIQALFKFGIPSLVSVFISRAFILPLIPNTIFSFGDWEFTKNHLILFLLSLVMIWSSVSMIRSQPATSDGKQVSSLRIIMAGLVVGLITGVLGAGGGFVLIPTMIKLLNISIKQAIGTSLSIICINTGIGFFIYSRTAHDIDWHLLSWFTALAILGILLGGYLAKWVPDQKLKPIFGWFVLTVGIFIFVKELFLQ</sequence>
<keyword evidence="2 5" id="KW-0812">Transmembrane</keyword>
<keyword evidence="5" id="KW-1003">Cell membrane</keyword>
<dbReference type="InterPro" id="IPR051598">
    <property type="entry name" value="TSUP/Inactive_protease-like"/>
</dbReference>
<feature type="transmembrane region" description="Helical" evidence="5">
    <location>
        <begin position="7"/>
        <end position="36"/>
    </location>
</feature>
<comment type="caution">
    <text evidence="6">The sequence shown here is derived from an EMBL/GenBank/DDBJ whole genome shotgun (WGS) entry which is preliminary data.</text>
</comment>
<evidence type="ECO:0000256" key="5">
    <source>
        <dbReference type="RuleBase" id="RU363041"/>
    </source>
</evidence>
<feature type="transmembrane region" description="Helical" evidence="5">
    <location>
        <begin position="242"/>
        <end position="261"/>
    </location>
</feature>
<keyword evidence="3 5" id="KW-1133">Transmembrane helix</keyword>
<dbReference type="AlphaFoldDB" id="A0A9D7S912"/>
<feature type="transmembrane region" description="Helical" evidence="5">
    <location>
        <begin position="145"/>
        <end position="169"/>
    </location>
</feature>
<reference evidence="6 7" key="1">
    <citation type="submission" date="2020-10" db="EMBL/GenBank/DDBJ databases">
        <title>Connecting structure to function with the recovery of over 1000 high-quality activated sludge metagenome-assembled genomes encoding full-length rRNA genes using long-read sequencing.</title>
        <authorList>
            <person name="Singleton C.M."/>
            <person name="Petriglieri F."/>
            <person name="Kristensen J.M."/>
            <person name="Kirkegaard R.H."/>
            <person name="Michaelsen T.Y."/>
            <person name="Andersen M.H."/>
            <person name="Karst S.M."/>
            <person name="Dueholm M.S."/>
            <person name="Nielsen P.H."/>
            <person name="Albertsen M."/>
        </authorList>
    </citation>
    <scope>NUCLEOTIDE SEQUENCE [LARGE SCALE GENOMIC DNA]</scope>
    <source>
        <strain evidence="6">Ribe_18-Q3-R11-54_BAT3C.373</strain>
    </source>
</reference>
<dbReference type="Pfam" id="PF01925">
    <property type="entry name" value="TauE"/>
    <property type="match status" value="1"/>
</dbReference>
<dbReference type="InterPro" id="IPR002781">
    <property type="entry name" value="TM_pro_TauE-like"/>
</dbReference>
<proteinExistence type="inferred from homology"/>
<organism evidence="6 7">
    <name type="scientific">Candidatus Defluviibacterium haderslevense</name>
    <dbReference type="NCBI Taxonomy" id="2981993"/>
    <lineage>
        <taxon>Bacteria</taxon>
        <taxon>Pseudomonadati</taxon>
        <taxon>Bacteroidota</taxon>
        <taxon>Saprospiria</taxon>
        <taxon>Saprospirales</taxon>
        <taxon>Saprospiraceae</taxon>
        <taxon>Candidatus Defluviibacterium</taxon>
    </lineage>
</organism>
<protein>
    <recommendedName>
        <fullName evidence="5">Probable membrane transporter protein</fullName>
    </recommendedName>
</protein>
<comment type="subcellular location">
    <subcellularLocation>
        <location evidence="5">Cell membrane</location>
        <topology evidence="5">Multi-pass membrane protein</topology>
    </subcellularLocation>
    <subcellularLocation>
        <location evidence="1">Membrane</location>
        <topology evidence="1">Multi-pass membrane protein</topology>
    </subcellularLocation>
</comment>
<name>A0A9D7S912_9BACT</name>
<evidence type="ECO:0000256" key="3">
    <source>
        <dbReference type="ARBA" id="ARBA00022989"/>
    </source>
</evidence>